<dbReference type="EMBL" id="BATC01000058">
    <property type="protein sequence ID" value="GAD60218.1"/>
    <property type="molecule type" value="Genomic_DNA"/>
</dbReference>
<evidence type="ECO:0000313" key="1">
    <source>
        <dbReference type="EMBL" id="GAD60218.1"/>
    </source>
</evidence>
<dbReference type="Proteomes" id="UP000016569">
    <property type="component" value="Unassembled WGS sequence"/>
</dbReference>
<dbReference type="AlphaFoldDB" id="A0A8E0TS05"/>
<comment type="caution">
    <text evidence="1">The sequence shown here is derived from an EMBL/GenBank/DDBJ whole genome shotgun (WGS) entry which is preliminary data.</text>
</comment>
<sequence>MKRNLTWRTGHFVPIFQSSSFRRRHDHDQRAGNRFRPFRPFAAHRLCRTSPQTRPRPHS</sequence>
<protein>
    <submittedName>
        <fullName evidence="1">Uncharacterized protein</fullName>
    </submittedName>
</protein>
<keyword evidence="2" id="KW-1185">Reference proteome</keyword>
<gene>
    <name evidence="1" type="ORF">MBEBAB_2468</name>
</gene>
<accession>A0A8E0TS05</accession>
<reference evidence="2" key="1">
    <citation type="journal article" date="2013" name="Genome Announc.">
        <title>Draft Genome Sequence of the Dimorphic Prosthecate Bacterium Brevundimonas abyssalis TAR-001T.</title>
        <authorList>
            <person name="Tsubouchi T."/>
            <person name="Nishi S."/>
            <person name="Usui K."/>
            <person name="Shimane Y."/>
            <person name="Takaki Y."/>
            <person name="Maruyama T."/>
            <person name="Hatada Y."/>
        </authorList>
    </citation>
    <scope>NUCLEOTIDE SEQUENCE [LARGE SCALE GENOMIC DNA]</scope>
    <source>
        <strain evidence="2">TAR-001</strain>
    </source>
</reference>
<proteinExistence type="predicted"/>
<evidence type="ECO:0000313" key="2">
    <source>
        <dbReference type="Proteomes" id="UP000016569"/>
    </source>
</evidence>
<name>A0A8E0TS05_9CAUL</name>
<organism evidence="1 2">
    <name type="scientific">Brevundimonas abyssalis TAR-001</name>
    <dbReference type="NCBI Taxonomy" id="1391729"/>
    <lineage>
        <taxon>Bacteria</taxon>
        <taxon>Pseudomonadati</taxon>
        <taxon>Pseudomonadota</taxon>
        <taxon>Alphaproteobacteria</taxon>
        <taxon>Caulobacterales</taxon>
        <taxon>Caulobacteraceae</taxon>
        <taxon>Brevundimonas</taxon>
    </lineage>
</organism>